<organism evidence="3 4">
    <name type="scientific">Actinacidiphila rubida</name>
    <dbReference type="NCBI Taxonomy" id="310780"/>
    <lineage>
        <taxon>Bacteria</taxon>
        <taxon>Bacillati</taxon>
        <taxon>Actinomycetota</taxon>
        <taxon>Actinomycetes</taxon>
        <taxon>Kitasatosporales</taxon>
        <taxon>Streptomycetaceae</taxon>
        <taxon>Actinacidiphila</taxon>
    </lineage>
</organism>
<feature type="compositionally biased region" description="Low complexity" evidence="1">
    <location>
        <begin position="227"/>
        <end position="255"/>
    </location>
</feature>
<dbReference type="PROSITE" id="PS50194">
    <property type="entry name" value="FILAMIN_REPEAT"/>
    <property type="match status" value="1"/>
</dbReference>
<dbReference type="SUPFAM" id="SSF82171">
    <property type="entry name" value="DPP6 N-terminal domain-like"/>
    <property type="match status" value="1"/>
</dbReference>
<evidence type="ECO:0000256" key="1">
    <source>
        <dbReference type="SAM" id="MobiDB-lite"/>
    </source>
</evidence>
<dbReference type="Proteomes" id="UP000181951">
    <property type="component" value="Unassembled WGS sequence"/>
</dbReference>
<feature type="signal peptide" evidence="2">
    <location>
        <begin position="1"/>
        <end position="21"/>
    </location>
</feature>
<name>A0A1H8TCS0_9ACTN</name>
<dbReference type="EMBL" id="FODD01000051">
    <property type="protein sequence ID" value="SEO88702.1"/>
    <property type="molecule type" value="Genomic_DNA"/>
</dbReference>
<evidence type="ECO:0000313" key="3">
    <source>
        <dbReference type="EMBL" id="SEO88702.1"/>
    </source>
</evidence>
<dbReference type="InterPro" id="IPR017868">
    <property type="entry name" value="Filamin/ABP280_repeat-like"/>
</dbReference>
<feature type="region of interest" description="Disordered" evidence="1">
    <location>
        <begin position="143"/>
        <end position="295"/>
    </location>
</feature>
<evidence type="ECO:0008006" key="5">
    <source>
        <dbReference type="Google" id="ProtNLM"/>
    </source>
</evidence>
<dbReference type="Gene3D" id="2.130.10.10">
    <property type="entry name" value="YVTN repeat-like/Quinoprotein amine dehydrogenase"/>
    <property type="match status" value="1"/>
</dbReference>
<feature type="chain" id="PRO_5010234889" description="Ig-like domain repeat protein" evidence="2">
    <location>
        <begin position="22"/>
        <end position="770"/>
    </location>
</feature>
<evidence type="ECO:0000256" key="2">
    <source>
        <dbReference type="SAM" id="SignalP"/>
    </source>
</evidence>
<reference evidence="3 4" key="1">
    <citation type="submission" date="2016-10" db="EMBL/GenBank/DDBJ databases">
        <authorList>
            <person name="de Groot N.N."/>
        </authorList>
    </citation>
    <scope>NUCLEOTIDE SEQUENCE [LARGE SCALE GENOMIC DNA]</scope>
    <source>
        <strain evidence="3 4">CGMCC 4.2026</strain>
    </source>
</reference>
<dbReference type="InterPro" id="IPR015943">
    <property type="entry name" value="WD40/YVTN_repeat-like_dom_sf"/>
</dbReference>
<keyword evidence="2" id="KW-0732">Signal</keyword>
<accession>A0A1H8TCS0</accession>
<keyword evidence="4" id="KW-1185">Reference proteome</keyword>
<dbReference type="AlphaFoldDB" id="A0A1H8TCS0"/>
<gene>
    <name evidence="3" type="ORF">SAMN05216267_105123</name>
</gene>
<dbReference type="STRING" id="310780.SAMN05216267_105123"/>
<sequence length="770" mass="78905">MLAVTFSSVALSVVAAGSATAAQAVVTSPGGIVADGALHRVFVGDHTSGKIVATDYNGTLVDSVSGVSGVSDLTLSADGTVLYAAAEGSHQIVALDAATLDVRTRYTVATDVGPRYVAFAGGKVWFTYGDQWSGNLGSVDPSAGTTAGTTTARSLAAAPADASTSDPAPTDTPTADPTPSGDPTPDPTDTPTADPSPSDTPTADPTPTDTPTADPTPSGDPTPDPTDTPTADPSPSDTPTADPSPTDTPTADPSPTDTPTPPPTPPPTGDPTPPPADPVTLGQFPGPWPGIWGPGILDTNPSEPGVLAIGETGISTDSMSVVDVSTGTPKSTAWYFGDYTLNSGIGDIDLVPGSTPQVLVNGTQRDGYAGGKFTAAGAYPAGQRADIAGNGLVAQASGTNVAVYKPNTTQPLHTYAVGGTGAAALTWAPDYSRIFALVGSGSSSGTGYTVKVLTDPTKNAPILTVTAPATATRGKALTVSGKLSVTVPVSSGATLQVVRVDLESPQGKALAAVHPKADGTFAFSDTPPAGGTVTYKVSYAGDAAHTAVSTSRNVAVSRTATALSVNNTGKMYNYNTKVTFTARLGATYKNRTVEIWADPYGGDKPNKLLRSGTVNSQGYISTTLQLVRDTAITVVYKGDARSAPRTVRGVAYTRVALSTSIARYYRTGKIGSTSYYWFHKSTDPYVTTVMTAYPGRAQRLDLQIYYAGTWYAAGSQYFRLSSTGKSIVAIGAPGQSGIRVRVKADYIDTASGDYVNTSTYGAWKYLYFTN</sequence>
<dbReference type="SUPFAM" id="SSF63829">
    <property type="entry name" value="Calcium-dependent phosphotriesterase"/>
    <property type="match status" value="1"/>
</dbReference>
<feature type="compositionally biased region" description="Pro residues" evidence="1">
    <location>
        <begin position="256"/>
        <end position="277"/>
    </location>
</feature>
<feature type="compositionally biased region" description="Low complexity" evidence="1">
    <location>
        <begin position="189"/>
        <end position="217"/>
    </location>
</feature>
<evidence type="ECO:0000313" key="4">
    <source>
        <dbReference type="Proteomes" id="UP000181951"/>
    </source>
</evidence>
<protein>
    <recommendedName>
        <fullName evidence="5">Ig-like domain repeat protein</fullName>
    </recommendedName>
</protein>
<feature type="compositionally biased region" description="Low complexity" evidence="1">
    <location>
        <begin position="143"/>
        <end position="179"/>
    </location>
</feature>
<proteinExistence type="predicted"/>